<sequence>MTEAGHSRFDEDLTLSDVISDDDKDAASTPSTGSRRESREETGEDVSGGGPGSSGGYKPIRHEGKANRSQFSANKCDLIHVTANRFTYSTQYIIGYALLTVLSVLTVAISLSEPKGCPPLSFYFLELFVLLALMAEVGVRILALRRFFWKSYWNIADGVMMLICIVTLALVFAGCNRAVRLSRQSSTILLVIRNIVQIGRLLNLIWRNRSNIENRQVDIDLDNVQDMGFELLPEQEDSERLWDVDDEQRRR</sequence>
<proteinExistence type="predicted"/>
<keyword evidence="4 6" id="KW-0472">Membrane</keyword>
<dbReference type="Proteomes" id="UP000761534">
    <property type="component" value="Unassembled WGS sequence"/>
</dbReference>
<evidence type="ECO:0000313" key="8">
    <source>
        <dbReference type="Proteomes" id="UP000761534"/>
    </source>
</evidence>
<evidence type="ECO:0000313" key="7">
    <source>
        <dbReference type="EMBL" id="KAA8917700.1"/>
    </source>
</evidence>
<keyword evidence="8" id="KW-1185">Reference proteome</keyword>
<feature type="transmembrane region" description="Helical" evidence="6">
    <location>
        <begin position="155"/>
        <end position="174"/>
    </location>
</feature>
<comment type="caution">
    <text evidence="7">The sequence shown here is derived from an EMBL/GenBank/DDBJ whole genome shotgun (WGS) entry which is preliminary data.</text>
</comment>
<dbReference type="EMBL" id="SWFS01000014">
    <property type="protein sequence ID" value="KAA8917700.1"/>
    <property type="molecule type" value="Genomic_DNA"/>
</dbReference>
<dbReference type="InterPro" id="IPR027359">
    <property type="entry name" value="Volt_channel_dom_sf"/>
</dbReference>
<organism evidence="7 8">
    <name type="scientific">Trichomonascus ciferrii</name>
    <dbReference type="NCBI Taxonomy" id="44093"/>
    <lineage>
        <taxon>Eukaryota</taxon>
        <taxon>Fungi</taxon>
        <taxon>Dikarya</taxon>
        <taxon>Ascomycota</taxon>
        <taxon>Saccharomycotina</taxon>
        <taxon>Dipodascomycetes</taxon>
        <taxon>Dipodascales</taxon>
        <taxon>Trichomonascaceae</taxon>
        <taxon>Trichomonascus</taxon>
        <taxon>Trichomonascus ciferrii complex</taxon>
    </lineage>
</organism>
<dbReference type="VEuPathDB" id="FungiDB:TRICI_000139"/>
<evidence type="ECO:0008006" key="9">
    <source>
        <dbReference type="Google" id="ProtNLM"/>
    </source>
</evidence>
<dbReference type="Gene3D" id="1.20.120.350">
    <property type="entry name" value="Voltage-gated potassium channels. Chain C"/>
    <property type="match status" value="1"/>
</dbReference>
<feature type="compositionally biased region" description="Gly residues" evidence="5">
    <location>
        <begin position="46"/>
        <end position="55"/>
    </location>
</feature>
<dbReference type="PANTHER" id="PTHR38483:SF1">
    <property type="entry name" value="ION TRANSPORT DOMAIN-CONTAINING PROTEIN"/>
    <property type="match status" value="1"/>
</dbReference>
<evidence type="ECO:0000256" key="2">
    <source>
        <dbReference type="ARBA" id="ARBA00022692"/>
    </source>
</evidence>
<comment type="subcellular location">
    <subcellularLocation>
        <location evidence="1">Membrane</location>
        <topology evidence="1">Multi-pass membrane protein</topology>
    </subcellularLocation>
</comment>
<feature type="transmembrane region" description="Helical" evidence="6">
    <location>
        <begin position="123"/>
        <end position="143"/>
    </location>
</feature>
<feature type="transmembrane region" description="Helical" evidence="6">
    <location>
        <begin position="93"/>
        <end position="111"/>
    </location>
</feature>
<accession>A0A642VE87</accession>
<evidence type="ECO:0000256" key="5">
    <source>
        <dbReference type="SAM" id="MobiDB-lite"/>
    </source>
</evidence>
<protein>
    <recommendedName>
        <fullName evidence="9">Ion transport domain-containing protein</fullName>
    </recommendedName>
</protein>
<feature type="region of interest" description="Disordered" evidence="5">
    <location>
        <begin position="1"/>
        <end position="61"/>
    </location>
</feature>
<keyword evidence="2 6" id="KW-0812">Transmembrane</keyword>
<feature type="compositionally biased region" description="Basic and acidic residues" evidence="5">
    <location>
        <begin position="1"/>
        <end position="11"/>
    </location>
</feature>
<evidence type="ECO:0000256" key="6">
    <source>
        <dbReference type="SAM" id="Phobius"/>
    </source>
</evidence>
<dbReference type="OrthoDB" id="429183at2759"/>
<dbReference type="PANTHER" id="PTHR38483">
    <property type="entry name" value="CHROMOSOME 1, WHOLE GENOME SHOTGUN SEQUENCE"/>
    <property type="match status" value="1"/>
</dbReference>
<dbReference type="GO" id="GO:0016020">
    <property type="term" value="C:membrane"/>
    <property type="evidence" value="ECO:0007669"/>
    <property type="project" value="UniProtKB-SubCell"/>
</dbReference>
<name>A0A642VE87_9ASCO</name>
<gene>
    <name evidence="7" type="ORF">TRICI_000139</name>
</gene>
<evidence type="ECO:0000256" key="3">
    <source>
        <dbReference type="ARBA" id="ARBA00022989"/>
    </source>
</evidence>
<evidence type="ECO:0000256" key="1">
    <source>
        <dbReference type="ARBA" id="ARBA00004141"/>
    </source>
</evidence>
<evidence type="ECO:0000256" key="4">
    <source>
        <dbReference type="ARBA" id="ARBA00023136"/>
    </source>
</evidence>
<keyword evidence="3 6" id="KW-1133">Transmembrane helix</keyword>
<dbReference type="AlphaFoldDB" id="A0A642VE87"/>
<reference evidence="7" key="1">
    <citation type="journal article" date="2019" name="G3 (Bethesda)">
        <title>Genome Assemblies of Two Rare Opportunistic Yeast Pathogens: Diutina rugosa (syn. Candida rugosa) and Trichomonascus ciferrii (syn. Candida ciferrii).</title>
        <authorList>
            <person name="Mixao V."/>
            <person name="Saus E."/>
            <person name="Hansen A.P."/>
            <person name="Lass-Florl C."/>
            <person name="Gabaldon T."/>
        </authorList>
    </citation>
    <scope>NUCLEOTIDE SEQUENCE</scope>
    <source>
        <strain evidence="7">CBS 4856</strain>
    </source>
</reference>
<dbReference type="SUPFAM" id="SSF81324">
    <property type="entry name" value="Voltage-gated potassium channels"/>
    <property type="match status" value="1"/>
</dbReference>